<dbReference type="EMBL" id="AP028219">
    <property type="protein sequence ID" value="BEI94958.1"/>
    <property type="molecule type" value="Genomic_DNA"/>
</dbReference>
<dbReference type="KEGG" id="ccac:CcaHIS019_0705390"/>
<dbReference type="CDD" id="cd04301">
    <property type="entry name" value="NAT_SF"/>
    <property type="match status" value="1"/>
</dbReference>
<evidence type="ECO:0000256" key="2">
    <source>
        <dbReference type="ARBA" id="ARBA00023315"/>
    </source>
</evidence>
<gene>
    <name evidence="4" type="ORF">CcaverHIS019_0705390</name>
</gene>
<accession>A0AA48LAG5</accession>
<protein>
    <recommendedName>
        <fullName evidence="3">N-acetyltransferase domain-containing protein</fullName>
    </recommendedName>
</protein>
<dbReference type="PANTHER" id="PTHR43420">
    <property type="entry name" value="ACETYLTRANSFERASE"/>
    <property type="match status" value="1"/>
</dbReference>
<feature type="domain" description="N-acetyltransferase" evidence="3">
    <location>
        <begin position="26"/>
        <end position="200"/>
    </location>
</feature>
<keyword evidence="1" id="KW-0808">Transferase</keyword>
<dbReference type="InterPro" id="IPR050680">
    <property type="entry name" value="YpeA/RimI_acetyltransf"/>
</dbReference>
<reference evidence="4" key="1">
    <citation type="journal article" date="2023" name="BMC Genomics">
        <title>Chromosome-level genome assemblies of Cutaneotrichosporon spp. (Trichosporonales, Basidiomycota) reveal imbalanced evolution between nucleotide sequences and chromosome synteny.</title>
        <authorList>
            <person name="Kobayashi Y."/>
            <person name="Kayamori A."/>
            <person name="Aoki K."/>
            <person name="Shiwa Y."/>
            <person name="Matsutani M."/>
            <person name="Fujita N."/>
            <person name="Sugita T."/>
            <person name="Iwasaki W."/>
            <person name="Tanaka N."/>
            <person name="Takashima M."/>
        </authorList>
    </citation>
    <scope>NUCLEOTIDE SEQUENCE</scope>
    <source>
        <strain evidence="4">HIS019</strain>
    </source>
</reference>
<evidence type="ECO:0000259" key="3">
    <source>
        <dbReference type="PROSITE" id="PS51186"/>
    </source>
</evidence>
<dbReference type="SUPFAM" id="SSF55729">
    <property type="entry name" value="Acyl-CoA N-acyltransferases (Nat)"/>
    <property type="match status" value="1"/>
</dbReference>
<dbReference type="PANTHER" id="PTHR43420:SF47">
    <property type="entry name" value="N-ACETYLTRANSFERASE DOMAIN-CONTAINING PROTEIN"/>
    <property type="match status" value="1"/>
</dbReference>
<dbReference type="AlphaFoldDB" id="A0AA48LAG5"/>
<dbReference type="InterPro" id="IPR000182">
    <property type="entry name" value="GNAT_dom"/>
</dbReference>
<keyword evidence="2" id="KW-0012">Acyltransferase</keyword>
<evidence type="ECO:0000313" key="5">
    <source>
        <dbReference type="Proteomes" id="UP001233271"/>
    </source>
</evidence>
<organism evidence="4 5">
    <name type="scientific">Cutaneotrichosporon cavernicola</name>
    <dbReference type="NCBI Taxonomy" id="279322"/>
    <lineage>
        <taxon>Eukaryota</taxon>
        <taxon>Fungi</taxon>
        <taxon>Dikarya</taxon>
        <taxon>Basidiomycota</taxon>
        <taxon>Agaricomycotina</taxon>
        <taxon>Tremellomycetes</taxon>
        <taxon>Trichosporonales</taxon>
        <taxon>Trichosporonaceae</taxon>
        <taxon>Cutaneotrichosporon</taxon>
    </lineage>
</organism>
<dbReference type="GeneID" id="85498828"/>
<dbReference type="PROSITE" id="PS51186">
    <property type="entry name" value="GNAT"/>
    <property type="match status" value="1"/>
</dbReference>
<dbReference type="Pfam" id="PF00583">
    <property type="entry name" value="Acetyltransf_1"/>
    <property type="match status" value="1"/>
</dbReference>
<keyword evidence="5" id="KW-1185">Reference proteome</keyword>
<dbReference type="InterPro" id="IPR016181">
    <property type="entry name" value="Acyl_CoA_acyltransferase"/>
</dbReference>
<dbReference type="RefSeq" id="XP_060460223.1">
    <property type="nucleotide sequence ID" value="XM_060603983.1"/>
</dbReference>
<dbReference type="Gene3D" id="3.40.630.30">
    <property type="match status" value="1"/>
</dbReference>
<evidence type="ECO:0000256" key="1">
    <source>
        <dbReference type="ARBA" id="ARBA00022679"/>
    </source>
</evidence>
<sequence>MKNVYAAQSNLGPSEAASRAPTPPGVIIRPALPSDALRIADIGARVFDATFAHTCSQEDMDDYLGANFTEAIISSELADTTKSVYVACTTDGGEKVAAFVVLNRASTEACVEHIPAQDRIEVQRVYADPAVQGRGVARLLMERAVQIMRKDGYKFAWLGVWENNVRATKFYEKFGFKRVGEHEFWLGSECQLDYIFAREL</sequence>
<dbReference type="GO" id="GO:0016747">
    <property type="term" value="F:acyltransferase activity, transferring groups other than amino-acyl groups"/>
    <property type="evidence" value="ECO:0007669"/>
    <property type="project" value="InterPro"/>
</dbReference>
<evidence type="ECO:0000313" key="4">
    <source>
        <dbReference type="EMBL" id="BEI94958.1"/>
    </source>
</evidence>
<dbReference type="Proteomes" id="UP001233271">
    <property type="component" value="Chromosome 7b"/>
</dbReference>
<name>A0AA48LAG5_9TREE</name>
<proteinExistence type="predicted"/>